<evidence type="ECO:0000313" key="1">
    <source>
        <dbReference type="EMBL" id="UZE96279.1"/>
    </source>
</evidence>
<protein>
    <submittedName>
        <fullName evidence="1">Uncharacterized protein</fullName>
    </submittedName>
</protein>
<dbReference type="RefSeq" id="WP_265047763.1">
    <property type="nucleotide sequence ID" value="NZ_CP100390.1"/>
</dbReference>
<dbReference type="EMBL" id="CP100390">
    <property type="protein sequence ID" value="UZE96279.1"/>
    <property type="molecule type" value="Genomic_DNA"/>
</dbReference>
<evidence type="ECO:0000313" key="2">
    <source>
        <dbReference type="Proteomes" id="UP001163739"/>
    </source>
</evidence>
<sequence>MDITPNMHQFDSYRNHVKTRLVNEVVELQHRVNQLQHSPSQNREVIISVYQKLIDQKQHFMRDWEMADRAVR</sequence>
<reference evidence="1" key="1">
    <citation type="submission" date="2022-06" db="EMBL/GenBank/DDBJ databases">
        <title>Alkalimarinus sp. nov., isolated from gut of a Alitta virens.</title>
        <authorList>
            <person name="Yang A.I."/>
            <person name="Shin N.-R."/>
        </authorList>
    </citation>
    <scope>NUCLEOTIDE SEQUENCE</scope>
    <source>
        <strain evidence="1">A2M4</strain>
    </source>
</reference>
<dbReference type="Proteomes" id="UP001163739">
    <property type="component" value="Chromosome"/>
</dbReference>
<gene>
    <name evidence="1" type="ORF">NKI27_00605</name>
</gene>
<accession>A0ABY6N2K3</accession>
<keyword evidence="2" id="KW-1185">Reference proteome</keyword>
<name>A0ABY6N2K3_9ALTE</name>
<organism evidence="1 2">
    <name type="scientific">Alkalimarinus alittae</name>
    <dbReference type="NCBI Taxonomy" id="2961619"/>
    <lineage>
        <taxon>Bacteria</taxon>
        <taxon>Pseudomonadati</taxon>
        <taxon>Pseudomonadota</taxon>
        <taxon>Gammaproteobacteria</taxon>
        <taxon>Alteromonadales</taxon>
        <taxon>Alteromonadaceae</taxon>
        <taxon>Alkalimarinus</taxon>
    </lineage>
</organism>
<proteinExistence type="predicted"/>